<evidence type="ECO:0000259" key="1">
    <source>
        <dbReference type="PROSITE" id="PS50056"/>
    </source>
</evidence>
<gene>
    <name evidence="2" type="ORF">EDC65_0456</name>
</gene>
<dbReference type="Gene3D" id="3.90.190.10">
    <property type="entry name" value="Protein tyrosine phosphatase superfamily"/>
    <property type="match status" value="1"/>
</dbReference>
<dbReference type="RefSeq" id="WP_123688058.1">
    <property type="nucleotide sequence ID" value="NZ_AP019700.1"/>
</dbReference>
<feature type="domain" description="Tyrosine specific protein phosphatases" evidence="1">
    <location>
        <begin position="132"/>
        <end position="189"/>
    </location>
</feature>
<dbReference type="OrthoDB" id="9814896at2"/>
<dbReference type="AlphaFoldDB" id="A0A3N1MCF4"/>
<dbReference type="InterPro" id="IPR055214">
    <property type="entry name" value="PTP-NADK"/>
</dbReference>
<dbReference type="Proteomes" id="UP000278222">
    <property type="component" value="Unassembled WGS sequence"/>
</dbReference>
<dbReference type="Pfam" id="PF22741">
    <property type="entry name" value="PTP-NADK"/>
    <property type="match status" value="1"/>
</dbReference>
<name>A0A3N1MCF4_9PROT</name>
<dbReference type="InterPro" id="IPR000387">
    <property type="entry name" value="Tyr_Pase_dom"/>
</dbReference>
<comment type="caution">
    <text evidence="2">The sequence shown here is derived from an EMBL/GenBank/DDBJ whole genome shotgun (WGS) entry which is preliminary data.</text>
</comment>
<dbReference type="InterPro" id="IPR029021">
    <property type="entry name" value="Prot-tyrosine_phosphatase-like"/>
</dbReference>
<dbReference type="EMBL" id="RJKX01000011">
    <property type="protein sequence ID" value="ROQ01278.1"/>
    <property type="molecule type" value="Genomic_DNA"/>
</dbReference>
<protein>
    <submittedName>
        <fullName evidence="2">Uncharacterized protein (TIGR01244 family)</fullName>
    </submittedName>
</protein>
<evidence type="ECO:0000313" key="3">
    <source>
        <dbReference type="Proteomes" id="UP000278222"/>
    </source>
</evidence>
<dbReference type="SUPFAM" id="SSF52799">
    <property type="entry name" value="(Phosphotyrosine protein) phosphatases II"/>
    <property type="match status" value="1"/>
</dbReference>
<reference evidence="2 3" key="1">
    <citation type="submission" date="2018-11" db="EMBL/GenBank/DDBJ databases">
        <title>Genomic Encyclopedia of Type Strains, Phase IV (KMG-IV): sequencing the most valuable type-strain genomes for metagenomic binning, comparative biology and taxonomic classification.</title>
        <authorList>
            <person name="Goeker M."/>
        </authorList>
    </citation>
    <scope>NUCLEOTIDE SEQUENCE [LARGE SCALE GENOMIC DNA]</scope>
    <source>
        <strain evidence="2 3">DSM 5900</strain>
    </source>
</reference>
<dbReference type="PROSITE" id="PS50056">
    <property type="entry name" value="TYR_PHOSPHATASE_2"/>
    <property type="match status" value="1"/>
</dbReference>
<accession>A0A3N1MCF4</accession>
<keyword evidence="3" id="KW-1185">Reference proteome</keyword>
<evidence type="ECO:0000313" key="2">
    <source>
        <dbReference type="EMBL" id="ROQ01278.1"/>
    </source>
</evidence>
<proteinExistence type="predicted"/>
<organism evidence="2 3">
    <name type="scientific">Stella humosa</name>
    <dbReference type="NCBI Taxonomy" id="94"/>
    <lineage>
        <taxon>Bacteria</taxon>
        <taxon>Pseudomonadati</taxon>
        <taxon>Pseudomonadota</taxon>
        <taxon>Alphaproteobacteria</taxon>
        <taxon>Rhodospirillales</taxon>
        <taxon>Stellaceae</taxon>
        <taxon>Stella</taxon>
    </lineage>
</organism>
<sequence>MLKRYTRAAGDRFKRWRGTMTTPWQRLLARFELLFLDHAVFRHIKLNLHPVSPQMWRSAQPSPGHLAKVARLGVRTVINLRGERDCASYLFERETCRRLGMTMVNFPLNSREPPEPERVAAFERLLETIEYPALMHCKSGADRAGIGSALYLLLHEGRPLAEAKGQLHWKFGHLRHSRTGVLDYMLERYGADAASQPIAFRDWAAAGYDAQAMRREFQAGRLSSGIVDRILRRE</sequence>